<evidence type="ECO:0000256" key="2">
    <source>
        <dbReference type="SAM" id="SignalP"/>
    </source>
</evidence>
<proteinExistence type="predicted"/>
<organism evidence="3 4">
    <name type="scientific">Rubripirellula obstinata</name>
    <dbReference type="NCBI Taxonomy" id="406547"/>
    <lineage>
        <taxon>Bacteria</taxon>
        <taxon>Pseudomonadati</taxon>
        <taxon>Planctomycetota</taxon>
        <taxon>Planctomycetia</taxon>
        <taxon>Pirellulales</taxon>
        <taxon>Pirellulaceae</taxon>
        <taxon>Rubripirellula</taxon>
    </lineage>
</organism>
<comment type="caution">
    <text evidence="3">The sequence shown here is derived from an EMBL/GenBank/DDBJ whole genome shotgun (WGS) entry which is preliminary data.</text>
</comment>
<dbReference type="EMBL" id="VRLW01000001">
    <property type="protein sequence ID" value="KAA1257874.1"/>
    <property type="molecule type" value="Genomic_DNA"/>
</dbReference>
<feature type="chain" id="PRO_5022796083" evidence="2">
    <location>
        <begin position="28"/>
        <end position="543"/>
    </location>
</feature>
<gene>
    <name evidence="3" type="ORF">LF1_03640</name>
</gene>
<protein>
    <submittedName>
        <fullName evidence="3">Transaldolase/EF-hand domain-containing protein</fullName>
    </submittedName>
</protein>
<feature type="region of interest" description="Disordered" evidence="1">
    <location>
        <begin position="277"/>
        <end position="315"/>
    </location>
</feature>
<dbReference type="Proteomes" id="UP000322699">
    <property type="component" value="Unassembled WGS sequence"/>
</dbReference>
<dbReference type="InterPro" id="IPR011992">
    <property type="entry name" value="EF-hand-dom_pair"/>
</dbReference>
<dbReference type="Gene3D" id="1.10.238.10">
    <property type="entry name" value="EF-hand"/>
    <property type="match status" value="1"/>
</dbReference>
<dbReference type="InterPro" id="IPR018247">
    <property type="entry name" value="EF_Hand_1_Ca_BS"/>
</dbReference>
<keyword evidence="2" id="KW-0732">Signal</keyword>
<evidence type="ECO:0000313" key="4">
    <source>
        <dbReference type="Proteomes" id="UP000322699"/>
    </source>
</evidence>
<feature type="region of interest" description="Disordered" evidence="1">
    <location>
        <begin position="520"/>
        <end position="543"/>
    </location>
</feature>
<evidence type="ECO:0000256" key="1">
    <source>
        <dbReference type="SAM" id="MobiDB-lite"/>
    </source>
</evidence>
<dbReference type="OrthoDB" id="260830at2"/>
<dbReference type="RefSeq" id="WP_149752532.1">
    <property type="nucleotide sequence ID" value="NZ_LWSK01000026.1"/>
</dbReference>
<evidence type="ECO:0000313" key="3">
    <source>
        <dbReference type="EMBL" id="KAA1257874.1"/>
    </source>
</evidence>
<name>A0A5B1CEV7_9BACT</name>
<dbReference type="AlphaFoldDB" id="A0A5B1CEV7"/>
<feature type="signal peptide" evidence="2">
    <location>
        <begin position="1"/>
        <end position="27"/>
    </location>
</feature>
<feature type="compositionally biased region" description="Basic and acidic residues" evidence="1">
    <location>
        <begin position="288"/>
        <end position="306"/>
    </location>
</feature>
<reference evidence="3 4" key="1">
    <citation type="submission" date="2019-08" db="EMBL/GenBank/DDBJ databases">
        <title>Deep-cultivation of Planctomycetes and their phenomic and genomic characterization uncovers novel biology.</title>
        <authorList>
            <person name="Wiegand S."/>
            <person name="Jogler M."/>
            <person name="Boedeker C."/>
            <person name="Pinto D."/>
            <person name="Vollmers J."/>
            <person name="Rivas-Marin E."/>
            <person name="Kohn T."/>
            <person name="Peeters S.H."/>
            <person name="Heuer A."/>
            <person name="Rast P."/>
            <person name="Oberbeckmann S."/>
            <person name="Bunk B."/>
            <person name="Jeske O."/>
            <person name="Meyerdierks A."/>
            <person name="Storesund J.E."/>
            <person name="Kallscheuer N."/>
            <person name="Luecker S."/>
            <person name="Lage O.M."/>
            <person name="Pohl T."/>
            <person name="Merkel B.J."/>
            <person name="Hornburger P."/>
            <person name="Mueller R.-W."/>
            <person name="Bruemmer F."/>
            <person name="Labrenz M."/>
            <person name="Spormann A.M."/>
            <person name="Op Den Camp H."/>
            <person name="Overmann J."/>
            <person name="Amann R."/>
            <person name="Jetten M.S.M."/>
            <person name="Mascher T."/>
            <person name="Medema M.H."/>
            <person name="Devos D.P."/>
            <person name="Kaster A.-K."/>
            <person name="Ovreas L."/>
            <person name="Rohde M."/>
            <person name="Galperin M.Y."/>
            <person name="Jogler C."/>
        </authorList>
    </citation>
    <scope>NUCLEOTIDE SEQUENCE [LARGE SCALE GENOMIC DNA]</scope>
    <source>
        <strain evidence="3 4">LF1</strain>
    </source>
</reference>
<sequence length="543" mass="58815" precursor="true">MNGVRFYRPIGLAVMAVASLGFSPAFAADDRSPDKQITAAMLPVAVNNGMTTSPAFGIYRADGDSATRKLAGYETDASGQWMLPTVIAGSERDHVPLVLQTPHGNLLIRMSVLIDGLSPERATEKLLDEVIERAGVEQPIATESKPSDNTKEVTVTPSAYDRDSVLTKLERLVRATGVQTADREELNWMLDQWRPGPLWLIARDSVSPPSQLVEPLAAWMDLDRDGVLQNSEWQGLSERLKQLDSNRDRIVTLVEVQENFSKNMRTRRSTAPSLDWNLAWKSGGKSGGKSDGKSDGELDGELERNRPAISESQTGDAELIDTVDAVVEVRSSGVFDQVASVVDQMLDTTIAKTLGSQVSVHVESGSVSEIPGGVQATFNNKSPRPAIRLTVHGYINKGLASVPSCQVSIAAKVAEHPIWSVIDANSDGRIVEVEQRNAANRIAALDCNQDGIVSPMEWPLAYHLVVCQGSDATEQLKSLTPRVVTTPINAAAVPVPDWFTGMDSNQDGSLTRGEFLGSTKQFSDYDQDNDGLLTPSETAIEQP</sequence>
<dbReference type="SUPFAM" id="SSF47473">
    <property type="entry name" value="EF-hand"/>
    <property type="match status" value="1"/>
</dbReference>
<keyword evidence="4" id="KW-1185">Reference proteome</keyword>
<accession>A0A5B1CEV7</accession>
<dbReference type="PROSITE" id="PS00018">
    <property type="entry name" value="EF_HAND_1"/>
    <property type="match status" value="3"/>
</dbReference>